<dbReference type="Pfam" id="PF13333">
    <property type="entry name" value="rve_2"/>
    <property type="match status" value="1"/>
</dbReference>
<evidence type="ECO:0000313" key="2">
    <source>
        <dbReference type="EMBL" id="MTR67461.1"/>
    </source>
</evidence>
<dbReference type="EMBL" id="WMYY01000015">
    <property type="protein sequence ID" value="MTR67461.1"/>
    <property type="molecule type" value="Genomic_DNA"/>
</dbReference>
<dbReference type="GO" id="GO:0015074">
    <property type="term" value="P:DNA integration"/>
    <property type="evidence" value="ECO:0007669"/>
    <property type="project" value="InterPro"/>
</dbReference>
<name>A0A6A8V4G2_STRPA</name>
<accession>A0A6A8V4G2</accession>
<protein>
    <submittedName>
        <fullName evidence="3">IS3 family transposase</fullName>
    </submittedName>
</protein>
<reference evidence="3 4" key="1">
    <citation type="journal article" date="2019" name="Nat. Med.">
        <title>A library of human gut bacterial isolates paired with longitudinal multiomics data enables mechanistic microbiome research.</title>
        <authorList>
            <person name="Poyet M."/>
            <person name="Groussin M."/>
            <person name="Gibbons S.M."/>
            <person name="Avila-Pacheco J."/>
            <person name="Jiang X."/>
            <person name="Kearney S.M."/>
            <person name="Perrotta A.R."/>
            <person name="Berdy B."/>
            <person name="Zhao S."/>
            <person name="Lieberman T.D."/>
            <person name="Swanson P.K."/>
            <person name="Smith M."/>
            <person name="Roesemann S."/>
            <person name="Alexander J.E."/>
            <person name="Rich S.A."/>
            <person name="Livny J."/>
            <person name="Vlamakis H."/>
            <person name="Clish C."/>
            <person name="Bullock K."/>
            <person name="Deik A."/>
            <person name="Scott J."/>
            <person name="Pierce K.A."/>
            <person name="Xavier R.J."/>
            <person name="Alm E.J."/>
        </authorList>
    </citation>
    <scope>NUCLEOTIDE SEQUENCE</scope>
    <source>
        <strain evidence="2 4">BIOML-A12</strain>
        <strain evidence="3">BIOML-A6</strain>
    </source>
</reference>
<dbReference type="InterPro" id="IPR001584">
    <property type="entry name" value="Integrase_cat-core"/>
</dbReference>
<evidence type="ECO:0000313" key="3">
    <source>
        <dbReference type="EMBL" id="MTS00604.1"/>
    </source>
</evidence>
<sequence>MIRSFFGILKSEMFYNYEKTVYYLNHLVKAVMGFIGYYDKKQIKVKLKGLSPVQHRTKSFPKIICLTV</sequence>
<organism evidence="3">
    <name type="scientific">Streptococcus parasanguinis</name>
    <dbReference type="NCBI Taxonomy" id="1318"/>
    <lineage>
        <taxon>Bacteria</taxon>
        <taxon>Bacillati</taxon>
        <taxon>Bacillota</taxon>
        <taxon>Bacilli</taxon>
        <taxon>Lactobacillales</taxon>
        <taxon>Streptococcaceae</taxon>
        <taxon>Streptococcus</taxon>
    </lineage>
</organism>
<evidence type="ECO:0000313" key="4">
    <source>
        <dbReference type="Proteomes" id="UP000460220"/>
    </source>
</evidence>
<feature type="domain" description="Integrase catalytic" evidence="1">
    <location>
        <begin position="4"/>
        <end position="60"/>
    </location>
</feature>
<gene>
    <name evidence="2" type="ORF">GMC73_09605</name>
    <name evidence="3" type="ORF">GMC90_01925</name>
</gene>
<dbReference type="AlphaFoldDB" id="A0A6A8V4G2"/>
<comment type="caution">
    <text evidence="3">The sequence shown here is derived from an EMBL/GenBank/DDBJ whole genome shotgun (WGS) entry which is preliminary data.</text>
</comment>
<dbReference type="EMBL" id="WMZE01000001">
    <property type="protein sequence ID" value="MTS00604.1"/>
    <property type="molecule type" value="Genomic_DNA"/>
</dbReference>
<proteinExistence type="predicted"/>
<evidence type="ECO:0000259" key="1">
    <source>
        <dbReference type="Pfam" id="PF13333"/>
    </source>
</evidence>
<dbReference type="Proteomes" id="UP000460220">
    <property type="component" value="Unassembled WGS sequence"/>
</dbReference>